<proteinExistence type="predicted"/>
<evidence type="ECO:0000313" key="2">
    <source>
        <dbReference type="Proteomes" id="UP000485058"/>
    </source>
</evidence>
<keyword evidence="2" id="KW-1185">Reference proteome</keyword>
<gene>
    <name evidence="1" type="ORF">HaLaN_04039</name>
</gene>
<evidence type="ECO:0000313" key="1">
    <source>
        <dbReference type="EMBL" id="GFH08983.1"/>
    </source>
</evidence>
<comment type="caution">
    <text evidence="1">The sequence shown here is derived from an EMBL/GenBank/DDBJ whole genome shotgun (WGS) entry which is preliminary data.</text>
</comment>
<dbReference type="EMBL" id="BLLF01000199">
    <property type="protein sequence ID" value="GFH08983.1"/>
    <property type="molecule type" value="Genomic_DNA"/>
</dbReference>
<name>A0A699YFZ5_HAELA</name>
<sequence length="362" mass="40624">MPMLRRRDPEVSYDVERLISAHAAPGNLLYEDFKPIYAYNTDRTLSEKPSRMQDSEFAEDQQLFEKRQQASVHDKERIQFGSAFFLSQPFALDDQLRHILGWDGLIERDCIMFCSAMHVFSDEAQDKPRFAAEVVASSTLSLITESRSYKVLARSCQPLYENVSNKMDSPRLATAPGRHFKALPPDVTTSVERDADFVYGVTGQDMLRALLEYRSLLLPNNLSASAGDVIAVGQAQIKHRCSTGPGMWGGPLWPLDHPCTFHGVHGSSSGSHIRANFNHAYSAHAALFVLNYARFVLPVLLKARQQDWPQPYMLQTVADYLLAHKSLLEQHTVDGRPLWDIAKAFFQAHNVQGSGAQAQMDG</sequence>
<accession>A0A699YFZ5</accession>
<organism evidence="1 2">
    <name type="scientific">Haematococcus lacustris</name>
    <name type="common">Green alga</name>
    <name type="synonym">Haematococcus pluvialis</name>
    <dbReference type="NCBI Taxonomy" id="44745"/>
    <lineage>
        <taxon>Eukaryota</taxon>
        <taxon>Viridiplantae</taxon>
        <taxon>Chlorophyta</taxon>
        <taxon>core chlorophytes</taxon>
        <taxon>Chlorophyceae</taxon>
        <taxon>CS clade</taxon>
        <taxon>Chlamydomonadales</taxon>
        <taxon>Haematococcaceae</taxon>
        <taxon>Haematococcus</taxon>
    </lineage>
</organism>
<reference evidence="1 2" key="1">
    <citation type="submission" date="2020-02" db="EMBL/GenBank/DDBJ databases">
        <title>Draft genome sequence of Haematococcus lacustris strain NIES-144.</title>
        <authorList>
            <person name="Morimoto D."/>
            <person name="Nakagawa S."/>
            <person name="Yoshida T."/>
            <person name="Sawayama S."/>
        </authorList>
    </citation>
    <scope>NUCLEOTIDE SEQUENCE [LARGE SCALE GENOMIC DNA]</scope>
    <source>
        <strain evidence="1 2">NIES-144</strain>
    </source>
</reference>
<protein>
    <submittedName>
        <fullName evidence="1">Uncharacterized protein</fullName>
    </submittedName>
</protein>
<dbReference type="Proteomes" id="UP000485058">
    <property type="component" value="Unassembled WGS sequence"/>
</dbReference>
<dbReference type="AlphaFoldDB" id="A0A699YFZ5"/>